<dbReference type="OrthoDB" id="9807155at2"/>
<evidence type="ECO:0000256" key="4">
    <source>
        <dbReference type="ARBA" id="ARBA00022840"/>
    </source>
</evidence>
<dbReference type="CDD" id="cd18795">
    <property type="entry name" value="SF2_C_Ski2"/>
    <property type="match status" value="1"/>
</dbReference>
<dbReference type="Proteomes" id="UP000189933">
    <property type="component" value="Unassembled WGS sequence"/>
</dbReference>
<evidence type="ECO:0000259" key="7">
    <source>
        <dbReference type="PROSITE" id="PS51194"/>
    </source>
</evidence>
<accession>A0A1T4Q8A1</accession>
<dbReference type="PROSITE" id="PS51194">
    <property type="entry name" value="HELICASE_CTER"/>
    <property type="match status" value="1"/>
</dbReference>
<feature type="domain" description="Helicase C-terminal" evidence="7">
    <location>
        <begin position="232"/>
        <end position="446"/>
    </location>
</feature>
<evidence type="ECO:0000259" key="6">
    <source>
        <dbReference type="PROSITE" id="PS51192"/>
    </source>
</evidence>
<dbReference type="PANTHER" id="PTHR12131">
    <property type="entry name" value="ATP-DEPENDENT RNA AND DNA HELICASE"/>
    <property type="match status" value="1"/>
</dbReference>
<gene>
    <name evidence="8" type="ORF">SAMN02745885_01574</name>
</gene>
<dbReference type="InterPro" id="IPR011545">
    <property type="entry name" value="DEAD/DEAH_box_helicase_dom"/>
</dbReference>
<evidence type="ECO:0000256" key="1">
    <source>
        <dbReference type="ARBA" id="ARBA00022741"/>
    </source>
</evidence>
<evidence type="ECO:0000256" key="5">
    <source>
        <dbReference type="SAM" id="Coils"/>
    </source>
</evidence>
<dbReference type="AlphaFoldDB" id="A0A1T4Q8A1"/>
<dbReference type="InterPro" id="IPR014001">
    <property type="entry name" value="Helicase_ATP-bd"/>
</dbReference>
<dbReference type="InterPro" id="IPR027417">
    <property type="entry name" value="P-loop_NTPase"/>
</dbReference>
<dbReference type="InterPro" id="IPR001650">
    <property type="entry name" value="Helicase_C-like"/>
</dbReference>
<evidence type="ECO:0000256" key="2">
    <source>
        <dbReference type="ARBA" id="ARBA00022801"/>
    </source>
</evidence>
<evidence type="ECO:0000256" key="3">
    <source>
        <dbReference type="ARBA" id="ARBA00022806"/>
    </source>
</evidence>
<dbReference type="GO" id="GO:0005524">
    <property type="term" value="F:ATP binding"/>
    <property type="evidence" value="ECO:0007669"/>
    <property type="project" value="UniProtKB-KW"/>
</dbReference>
<keyword evidence="3 8" id="KW-0347">Helicase</keyword>
<organism evidence="8 9">
    <name type="scientific">Carboxydocella sporoproducens DSM 16521</name>
    <dbReference type="NCBI Taxonomy" id="1121270"/>
    <lineage>
        <taxon>Bacteria</taxon>
        <taxon>Bacillati</taxon>
        <taxon>Bacillota</taxon>
        <taxon>Clostridia</taxon>
        <taxon>Eubacteriales</taxon>
        <taxon>Clostridiales Family XVI. Incertae Sedis</taxon>
        <taxon>Carboxydocella</taxon>
    </lineage>
</organism>
<dbReference type="SUPFAM" id="SSF52540">
    <property type="entry name" value="P-loop containing nucleoside triphosphate hydrolases"/>
    <property type="match status" value="1"/>
</dbReference>
<dbReference type="GO" id="GO:0003676">
    <property type="term" value="F:nucleic acid binding"/>
    <property type="evidence" value="ECO:0007669"/>
    <property type="project" value="InterPro"/>
</dbReference>
<proteinExistence type="predicted"/>
<dbReference type="SMART" id="SM00487">
    <property type="entry name" value="DEXDc"/>
    <property type="match status" value="1"/>
</dbReference>
<dbReference type="RefSeq" id="WP_078665633.1">
    <property type="nucleotide sequence ID" value="NZ_FUXM01000017.1"/>
</dbReference>
<dbReference type="PROSITE" id="PS51192">
    <property type="entry name" value="HELICASE_ATP_BIND_1"/>
    <property type="match status" value="1"/>
</dbReference>
<dbReference type="SMART" id="SM01142">
    <property type="entry name" value="DSHCT"/>
    <property type="match status" value="1"/>
</dbReference>
<dbReference type="EMBL" id="FUXM01000017">
    <property type="protein sequence ID" value="SKA00030.1"/>
    <property type="molecule type" value="Genomic_DNA"/>
</dbReference>
<dbReference type="PANTHER" id="PTHR12131:SF1">
    <property type="entry name" value="ATP-DEPENDENT RNA HELICASE SUPV3L1, MITOCHONDRIAL-RELATED"/>
    <property type="match status" value="1"/>
</dbReference>
<keyword evidence="5" id="KW-0175">Coiled coil</keyword>
<dbReference type="GO" id="GO:0004386">
    <property type="term" value="F:helicase activity"/>
    <property type="evidence" value="ECO:0007669"/>
    <property type="project" value="UniProtKB-KW"/>
</dbReference>
<dbReference type="Gene3D" id="1.10.3380.30">
    <property type="match status" value="1"/>
</dbReference>
<keyword evidence="2" id="KW-0378">Hydrolase</keyword>
<feature type="domain" description="Helicase ATP-binding" evidence="6">
    <location>
        <begin position="19"/>
        <end position="177"/>
    </location>
</feature>
<dbReference type="GO" id="GO:0016787">
    <property type="term" value="F:hydrolase activity"/>
    <property type="evidence" value="ECO:0007669"/>
    <property type="project" value="UniProtKB-KW"/>
</dbReference>
<name>A0A1T4Q8A1_9FIRM</name>
<evidence type="ECO:0000313" key="8">
    <source>
        <dbReference type="EMBL" id="SKA00030.1"/>
    </source>
</evidence>
<dbReference type="Gene3D" id="3.40.50.300">
    <property type="entry name" value="P-loop containing nucleotide triphosphate hydrolases"/>
    <property type="match status" value="2"/>
</dbReference>
<dbReference type="InterPro" id="IPR050699">
    <property type="entry name" value="RNA-DNA_Helicase"/>
</dbReference>
<reference evidence="9" key="1">
    <citation type="submission" date="2017-02" db="EMBL/GenBank/DDBJ databases">
        <authorList>
            <person name="Varghese N."/>
            <person name="Submissions S."/>
        </authorList>
    </citation>
    <scope>NUCLEOTIDE SEQUENCE [LARGE SCALE GENOMIC DNA]</scope>
    <source>
        <strain evidence="9">DSM 16521</strain>
    </source>
</reference>
<feature type="coiled-coil region" evidence="5">
    <location>
        <begin position="452"/>
        <end position="479"/>
    </location>
</feature>
<dbReference type="Pfam" id="PF00270">
    <property type="entry name" value="DEAD"/>
    <property type="match status" value="1"/>
</dbReference>
<protein>
    <submittedName>
        <fullName evidence="8">Helicase conserved C-terminal domain-containing protein</fullName>
    </submittedName>
</protein>
<evidence type="ECO:0000313" key="9">
    <source>
        <dbReference type="Proteomes" id="UP000189933"/>
    </source>
</evidence>
<sequence length="767" mass="89021">MDKKYYRGLLLDDFQRQAMDYVDNNLSVLVSAPTGVGKTLIADYTIEKCYREGRQVVYTAPIKALSNQKYKDFKHYFGKDAVGIITGDVVINSNAPILVMTTEIFRNMILTRDPVVDMVRYLILDEIHYISDLDRGSVWEETIIFLPKHIKILGLSATIPNAEELAEWIASIKGEEVKVVKHHQRAVPLKHFVFEKTMGAGNLKKAIKIRRQKLEEMAESGVPAGKGLPATTHVDLVSFLKDEYLPALYFVFSRKKCEDYAYELSRKFNFLTRDERIKVEQYLANKSAEQGVTANLLALERVRRVLLKGIGFHHAGMLPIVKEVVEDLLTARLIKVLYCTETFAVGINMPVKTVCFDSNEKFDGKDFRVMTNQEYFQMAGRAGRRGIDTEGFVFSIVDLNWLNPDKMVKPDERKLENLQSCFNLGYNSVVNLIGHHQTEEEIEEVLQHNFAYFQASRKADFLQKRIRELEQELAQILAERCEDIYNLTCPLQYHTAWSRLKADKRELNRLFRTRWGRSKRYESKRKELSLRISQNESLLAEVVPRLCTAEQQGHCQAQQERYRRLDEEKKELYKEWGRLSKQTNFIRDFRLKRQLLQKLGFVDENNALTPRGKFATQIYVQELLVTELYFDGVFHEFEPEQIVALVAAIAYESRKHDWFKKGPVYDLERIYRLMLPLIRAEEQILNTVTVEFHPEVSLLAYQWSAGLEFADLRSYCNLQDGDIVSIFRRTIDLLRQIRGAAAADRSLADKLSHCIKLIDRDVVEFVL</sequence>
<keyword evidence="1" id="KW-0547">Nucleotide-binding</keyword>
<keyword evidence="4" id="KW-0067">ATP-binding</keyword>
<keyword evidence="9" id="KW-1185">Reference proteome</keyword>
<dbReference type="InterPro" id="IPR012961">
    <property type="entry name" value="Ski2/MTR4_C"/>
</dbReference>
<dbReference type="Pfam" id="PF08148">
    <property type="entry name" value="DSHCT"/>
    <property type="match status" value="1"/>
</dbReference>
<dbReference type="SMART" id="SM00490">
    <property type="entry name" value="HELICc"/>
    <property type="match status" value="1"/>
</dbReference>